<evidence type="ECO:0000313" key="4">
    <source>
        <dbReference type="EMBL" id="ENN70526.1"/>
    </source>
</evidence>
<gene>
    <name evidence="4" type="ORF">YQE_12702</name>
</gene>
<dbReference type="InterPro" id="IPR052268">
    <property type="entry name" value="SAM_domain-containing_protein"/>
</dbReference>
<dbReference type="PANTHER" id="PTHR20843:SF0">
    <property type="entry name" value="PROTEIN AVEUGLE"/>
    <property type="match status" value="1"/>
</dbReference>
<keyword evidence="6" id="KW-1185">Reference proteome</keyword>
<dbReference type="InterPro" id="IPR039144">
    <property type="entry name" value="Aveugle-like_SAM_dom"/>
</dbReference>
<proteinExistence type="evidence at transcript level"/>
<dbReference type="EnsemblMetazoa" id="XM_019915852.1">
    <property type="protein sequence ID" value="XP_019771411.1"/>
    <property type="gene ID" value="LOC109545270"/>
</dbReference>
<dbReference type="SMART" id="SM00454">
    <property type="entry name" value="SAM"/>
    <property type="match status" value="1"/>
</dbReference>
<evidence type="ECO:0000313" key="6">
    <source>
        <dbReference type="Proteomes" id="UP000019118"/>
    </source>
</evidence>
<dbReference type="EMBL" id="BT127314">
    <property type="protein sequence ID" value="AEE62276.1"/>
    <property type="molecule type" value="mRNA"/>
</dbReference>
<dbReference type="OrthoDB" id="434324at2759"/>
<dbReference type="HOGENOM" id="CLU_172777_0_0_1"/>
<dbReference type="Pfam" id="PF07647">
    <property type="entry name" value="SAM_2"/>
    <property type="match status" value="1"/>
</dbReference>
<dbReference type="CDD" id="cd09510">
    <property type="entry name" value="SAM_aveugle-like"/>
    <property type="match status" value="1"/>
</dbReference>
<evidence type="ECO:0000313" key="5">
    <source>
        <dbReference type="EnsemblMetazoa" id="XP_019771411.1"/>
    </source>
</evidence>
<dbReference type="SUPFAM" id="SSF47769">
    <property type="entry name" value="SAM/Pointed domain"/>
    <property type="match status" value="1"/>
</dbReference>
<dbReference type="GO" id="GO:0007169">
    <property type="term" value="P:cell surface receptor protein tyrosine kinase signaling pathway"/>
    <property type="evidence" value="ECO:0007669"/>
    <property type="project" value="TreeGrafter"/>
</dbReference>
<name>J3JVP6_DENPD</name>
<dbReference type="OMA" id="IMKLHLK"/>
<reference evidence="3" key="1">
    <citation type="journal article" date="2012" name="Insect Biochem. Mol. Biol.">
        <title>Transcriptome and full-length cDNA resources for the mountain pine beetle, Dendroctonus ponderosae Hopkins, a major insect pest of pine forests.</title>
        <authorList>
            <person name="Keeling C.I."/>
            <person name="Henderson H."/>
            <person name="Li M."/>
            <person name="Yuen M."/>
            <person name="Clark E.L."/>
            <person name="Fraser J.D."/>
            <person name="Huber D.P."/>
            <person name="Liao N.Y."/>
            <person name="Roderick Docking T."/>
            <person name="Birol I."/>
            <person name="Chan S.K."/>
            <person name="Taylor G.A."/>
            <person name="Palmquist D."/>
            <person name="Jones S.J."/>
            <person name="Bohlmann J."/>
        </authorList>
    </citation>
    <scope>NUCLEOTIDE SEQUENCE</scope>
    <source>
        <tissue evidence="3">Midgut and adhering fatbody of emerged adults of both sexes after feeding on lodgepole pine for up to 64 h</tissue>
    </source>
</reference>
<dbReference type="InterPro" id="IPR001660">
    <property type="entry name" value="SAM"/>
</dbReference>
<dbReference type="InterPro" id="IPR013761">
    <property type="entry name" value="SAM/pointed_sf"/>
</dbReference>
<dbReference type="Proteomes" id="UP000019118">
    <property type="component" value="Unassembled WGS sequence"/>
</dbReference>
<organism evidence="3">
    <name type="scientific">Dendroctonus ponderosae</name>
    <name type="common">Mountain pine beetle</name>
    <dbReference type="NCBI Taxonomy" id="77166"/>
    <lineage>
        <taxon>Eukaryota</taxon>
        <taxon>Metazoa</taxon>
        <taxon>Ecdysozoa</taxon>
        <taxon>Arthropoda</taxon>
        <taxon>Hexapoda</taxon>
        <taxon>Insecta</taxon>
        <taxon>Pterygota</taxon>
        <taxon>Neoptera</taxon>
        <taxon>Endopterygota</taxon>
        <taxon>Coleoptera</taxon>
        <taxon>Polyphaga</taxon>
        <taxon>Cucujiformia</taxon>
        <taxon>Curculionidae</taxon>
        <taxon>Scolytinae</taxon>
        <taxon>Dendroctonus</taxon>
    </lineage>
</organism>
<dbReference type="PROSITE" id="PS50105">
    <property type="entry name" value="SAM_DOMAIN"/>
    <property type="match status" value="1"/>
</dbReference>
<accession>J3JVP6</accession>
<sequence length="115" mass="13652">MVEETLSTTNNKPKQRTNKPKSVYEWNVRDVQNWLRRHCGDYHPLYADNFVQHDITGRALIRMNDNSLTRLGISDASHREALWREILKLRLKTDIIEIRDLQRRTNSFGFDAIKT</sequence>
<dbReference type="AlphaFoldDB" id="J3JVP6"/>
<evidence type="ECO:0000313" key="3">
    <source>
        <dbReference type="EMBL" id="AEE62276.1"/>
    </source>
</evidence>
<protein>
    <recommendedName>
        <fullName evidence="2">SAM domain-containing protein</fullName>
    </recommendedName>
</protein>
<feature type="compositionally biased region" description="Polar residues" evidence="1">
    <location>
        <begin position="1"/>
        <end position="12"/>
    </location>
</feature>
<dbReference type="GO" id="GO:0009898">
    <property type="term" value="C:cytoplasmic side of plasma membrane"/>
    <property type="evidence" value="ECO:0007669"/>
    <property type="project" value="TreeGrafter"/>
</dbReference>
<feature type="region of interest" description="Disordered" evidence="1">
    <location>
        <begin position="1"/>
        <end position="21"/>
    </location>
</feature>
<evidence type="ECO:0000259" key="2">
    <source>
        <dbReference type="PROSITE" id="PS50105"/>
    </source>
</evidence>
<evidence type="ECO:0000256" key="1">
    <source>
        <dbReference type="SAM" id="MobiDB-lite"/>
    </source>
</evidence>
<feature type="domain" description="SAM" evidence="2">
    <location>
        <begin position="26"/>
        <end position="92"/>
    </location>
</feature>
<reference evidence="5" key="3">
    <citation type="submission" date="2024-08" db="UniProtKB">
        <authorList>
            <consortium name="EnsemblMetazoa"/>
        </authorList>
    </citation>
    <scope>IDENTIFICATION</scope>
</reference>
<dbReference type="EMBL" id="KB741291">
    <property type="protein sequence ID" value="ENN70526.1"/>
    <property type="molecule type" value="Genomic_DNA"/>
</dbReference>
<reference evidence="4 6" key="2">
    <citation type="journal article" date="2013" name="Genome Biol.">
        <title>Draft genome of the mountain pine beetle, Dendroctonus ponderosae Hopkins, a major forest pest.</title>
        <authorList>
            <person name="Keeling C.I."/>
            <person name="Yuen M.M."/>
            <person name="Liao N.Y."/>
            <person name="Docking T.R."/>
            <person name="Chan S.K."/>
            <person name="Taylor G.A."/>
            <person name="Palmquist D.L."/>
            <person name="Jackman S.D."/>
            <person name="Nguyen A."/>
            <person name="Li M."/>
            <person name="Henderson H."/>
            <person name="Janes J.K."/>
            <person name="Zhao Y."/>
            <person name="Pandoh P."/>
            <person name="Moore R."/>
            <person name="Sperling F.A."/>
            <person name="Huber D.P."/>
            <person name="Birol I."/>
            <person name="Jones S.J."/>
            <person name="Bohlmann J."/>
        </authorList>
    </citation>
    <scope>NUCLEOTIDE SEQUENCE</scope>
</reference>
<dbReference type="KEGG" id="dpa:109545270"/>
<dbReference type="Gene3D" id="1.10.150.50">
    <property type="entry name" value="Transcription Factor, Ets-1"/>
    <property type="match status" value="1"/>
</dbReference>
<dbReference type="PANTHER" id="PTHR20843">
    <property type="entry name" value="STERILE ALPHA MOTIF DOMAIN CONTAINING PROTEIN 10"/>
    <property type="match status" value="1"/>
</dbReference>